<dbReference type="Proteomes" id="UP000235672">
    <property type="component" value="Unassembled WGS sequence"/>
</dbReference>
<dbReference type="OrthoDB" id="3524141at2759"/>
<evidence type="ECO:0000256" key="1">
    <source>
        <dbReference type="PROSITE-ProRule" id="PRU00175"/>
    </source>
</evidence>
<dbReference type="SUPFAM" id="SSF57850">
    <property type="entry name" value="RING/U-box"/>
    <property type="match status" value="1"/>
</dbReference>
<evidence type="ECO:0000259" key="2">
    <source>
        <dbReference type="PROSITE" id="PS50089"/>
    </source>
</evidence>
<proteinExistence type="predicted"/>
<gene>
    <name evidence="3" type="ORF">NA56DRAFT_697034</name>
</gene>
<keyword evidence="1" id="KW-0863">Zinc-finger</keyword>
<dbReference type="Gene3D" id="3.30.40.10">
    <property type="entry name" value="Zinc/RING finger domain, C3HC4 (zinc finger)"/>
    <property type="match status" value="1"/>
</dbReference>
<evidence type="ECO:0000313" key="3">
    <source>
        <dbReference type="EMBL" id="PMD28006.1"/>
    </source>
</evidence>
<dbReference type="PROSITE" id="PS50089">
    <property type="entry name" value="ZF_RING_2"/>
    <property type="match status" value="1"/>
</dbReference>
<evidence type="ECO:0000313" key="4">
    <source>
        <dbReference type="Proteomes" id="UP000235672"/>
    </source>
</evidence>
<dbReference type="Pfam" id="PF13639">
    <property type="entry name" value="zf-RING_2"/>
    <property type="match status" value="1"/>
</dbReference>
<feature type="domain" description="RING-type" evidence="2">
    <location>
        <begin position="196"/>
        <end position="245"/>
    </location>
</feature>
<dbReference type="InterPro" id="IPR013083">
    <property type="entry name" value="Znf_RING/FYVE/PHD"/>
</dbReference>
<dbReference type="EMBL" id="KZ613465">
    <property type="protein sequence ID" value="PMD28006.1"/>
    <property type="molecule type" value="Genomic_DNA"/>
</dbReference>
<reference evidence="3 4" key="1">
    <citation type="submission" date="2016-05" db="EMBL/GenBank/DDBJ databases">
        <title>A degradative enzymes factory behind the ericoid mycorrhizal symbiosis.</title>
        <authorList>
            <consortium name="DOE Joint Genome Institute"/>
            <person name="Martino E."/>
            <person name="Morin E."/>
            <person name="Grelet G."/>
            <person name="Kuo A."/>
            <person name="Kohler A."/>
            <person name="Daghino S."/>
            <person name="Barry K."/>
            <person name="Choi C."/>
            <person name="Cichocki N."/>
            <person name="Clum A."/>
            <person name="Copeland A."/>
            <person name="Hainaut M."/>
            <person name="Haridas S."/>
            <person name="Labutti K."/>
            <person name="Lindquist E."/>
            <person name="Lipzen A."/>
            <person name="Khouja H.-R."/>
            <person name="Murat C."/>
            <person name="Ohm R."/>
            <person name="Olson A."/>
            <person name="Spatafora J."/>
            <person name="Veneault-Fourrey C."/>
            <person name="Henrissat B."/>
            <person name="Grigoriev I."/>
            <person name="Martin F."/>
            <person name="Perotto S."/>
        </authorList>
    </citation>
    <scope>NUCLEOTIDE SEQUENCE [LARGE SCALE GENOMIC DNA]</scope>
    <source>
        <strain evidence="3 4">UAMH 7357</strain>
    </source>
</reference>
<sequence>MCREYTVTNSCGHTHDVMRFCNATLPCLPLAVDVKELSLCQECSVNPLAYMSTNAVSIDLDLMRAKDGMEEKCTRASQLVENEIPTPAGQPGPFIARITHSDFKLLIDIYDYMESVVLRRFGPDPASQQQMFRAFRLLARIALCIEEASIEFVEDGFFALNSVLGKYLVEISGQVHWPVLCTPINVMHLPKDKRECGICFESYVSKDDEDREEEEPVELPCEHVWGKRCIEKHFEAGSVSCPLCQRNLDPDQYLIDSEPIGTPWWMKHIKGEPVA</sequence>
<dbReference type="AlphaFoldDB" id="A0A2J6QP03"/>
<protein>
    <recommendedName>
        <fullName evidence="2">RING-type domain-containing protein</fullName>
    </recommendedName>
</protein>
<keyword evidence="4" id="KW-1185">Reference proteome</keyword>
<keyword evidence="1" id="KW-0479">Metal-binding</keyword>
<accession>A0A2J6QP03</accession>
<dbReference type="InterPro" id="IPR001841">
    <property type="entry name" value="Znf_RING"/>
</dbReference>
<organism evidence="3 4">
    <name type="scientific">Hyaloscypha hepaticicola</name>
    <dbReference type="NCBI Taxonomy" id="2082293"/>
    <lineage>
        <taxon>Eukaryota</taxon>
        <taxon>Fungi</taxon>
        <taxon>Dikarya</taxon>
        <taxon>Ascomycota</taxon>
        <taxon>Pezizomycotina</taxon>
        <taxon>Leotiomycetes</taxon>
        <taxon>Helotiales</taxon>
        <taxon>Hyaloscyphaceae</taxon>
        <taxon>Hyaloscypha</taxon>
    </lineage>
</organism>
<name>A0A2J6QP03_9HELO</name>
<dbReference type="SMART" id="SM00184">
    <property type="entry name" value="RING"/>
    <property type="match status" value="1"/>
</dbReference>
<dbReference type="GO" id="GO:0008270">
    <property type="term" value="F:zinc ion binding"/>
    <property type="evidence" value="ECO:0007669"/>
    <property type="project" value="UniProtKB-KW"/>
</dbReference>
<keyword evidence="1" id="KW-0862">Zinc</keyword>